<accession>A0A845PPV5</accession>
<keyword evidence="1" id="KW-0812">Transmembrane</keyword>
<proteinExistence type="predicted"/>
<dbReference type="RefSeq" id="WP_166518546.1">
    <property type="nucleotide sequence ID" value="NZ_JAAABJ010000211.1"/>
</dbReference>
<evidence type="ECO:0008006" key="4">
    <source>
        <dbReference type="Google" id="ProtNLM"/>
    </source>
</evidence>
<gene>
    <name evidence="2" type="ORF">GNY06_01850</name>
</gene>
<dbReference type="EMBL" id="JAAABJ010000211">
    <property type="protein sequence ID" value="NAW50182.1"/>
    <property type="molecule type" value="Genomic_DNA"/>
</dbReference>
<evidence type="ECO:0000256" key="1">
    <source>
        <dbReference type="SAM" id="Phobius"/>
    </source>
</evidence>
<sequence>MRRFRFYLTGLIPGILFVFFILNQKESGCSYFPNERVIAETLTKDFILTDDFKKELEALHLSPIFLKDSIITKGNIDFKRSAAQQQPCPQYLLIYPAKHPIYEIEYEKCKEMARFISLKKIK</sequence>
<dbReference type="Proteomes" id="UP000553459">
    <property type="component" value="Unassembled WGS sequence"/>
</dbReference>
<comment type="caution">
    <text evidence="2">The sequence shown here is derived from an EMBL/GenBank/DDBJ whole genome shotgun (WGS) entry which is preliminary data.</text>
</comment>
<reference evidence="2 3" key="1">
    <citation type="submission" date="2019-11" db="EMBL/GenBank/DDBJ databases">
        <title>Characterization of Elizabethkingia argenteiflava sp. nov., isolated from inner surface of Soybean Pods.</title>
        <authorList>
            <person name="Mo S."/>
        </authorList>
    </citation>
    <scope>NUCLEOTIDE SEQUENCE [LARGE SCALE GENOMIC DNA]</scope>
    <source>
        <strain evidence="2 3">YB22</strain>
    </source>
</reference>
<keyword evidence="1" id="KW-1133">Transmembrane helix</keyword>
<protein>
    <recommendedName>
        <fullName evidence="4">DUF4258 domain-containing protein</fullName>
    </recommendedName>
</protein>
<evidence type="ECO:0000313" key="2">
    <source>
        <dbReference type="EMBL" id="NAW50182.1"/>
    </source>
</evidence>
<evidence type="ECO:0000313" key="3">
    <source>
        <dbReference type="Proteomes" id="UP000553459"/>
    </source>
</evidence>
<organism evidence="2 3">
    <name type="scientific">Elizabethkingia argenteiflava</name>
    <dbReference type="NCBI Taxonomy" id="2681556"/>
    <lineage>
        <taxon>Bacteria</taxon>
        <taxon>Pseudomonadati</taxon>
        <taxon>Bacteroidota</taxon>
        <taxon>Flavobacteriia</taxon>
        <taxon>Flavobacteriales</taxon>
        <taxon>Weeksellaceae</taxon>
        <taxon>Elizabethkingia</taxon>
    </lineage>
</organism>
<dbReference type="AlphaFoldDB" id="A0A845PPV5"/>
<keyword evidence="3" id="KW-1185">Reference proteome</keyword>
<feature type="transmembrane region" description="Helical" evidence="1">
    <location>
        <begin position="6"/>
        <end position="22"/>
    </location>
</feature>
<name>A0A845PPV5_9FLAO</name>
<keyword evidence="1" id="KW-0472">Membrane</keyword>